<evidence type="ECO:0000259" key="2">
    <source>
        <dbReference type="PROSITE" id="PS51208"/>
    </source>
</evidence>
<proteinExistence type="predicted"/>
<evidence type="ECO:0000313" key="3">
    <source>
        <dbReference type="EMBL" id="PTQ58435.1"/>
    </source>
</evidence>
<dbReference type="InterPro" id="IPR036709">
    <property type="entry name" value="Autotransporte_beta_dom_sf"/>
</dbReference>
<accession>A0A2T5GGH2</accession>
<feature type="signal peptide" evidence="1">
    <location>
        <begin position="1"/>
        <end position="28"/>
    </location>
</feature>
<evidence type="ECO:0000313" key="4">
    <source>
        <dbReference type="Proteomes" id="UP000244189"/>
    </source>
</evidence>
<dbReference type="SUPFAM" id="SSF103515">
    <property type="entry name" value="Autotransporter"/>
    <property type="match status" value="1"/>
</dbReference>
<evidence type="ECO:0000256" key="1">
    <source>
        <dbReference type="SAM" id="SignalP"/>
    </source>
</evidence>
<dbReference type="SMART" id="SM00869">
    <property type="entry name" value="Autotransporter"/>
    <property type="match status" value="1"/>
</dbReference>
<feature type="chain" id="PRO_5015512707" evidence="1">
    <location>
        <begin position="29"/>
        <end position="2401"/>
    </location>
</feature>
<sequence>MVGSMSSARRVRARALQTSALVMTLALAAPAVAQCAPDPTQTNGTTICSGTDVNGLVVTTYGTSVSVPTGATVLGGGQAGIAVQLPSTSGGSAVNVSVAGRVDGVAQSGVSVLWQPAANNQGYATANLLLTVAQGGTVTGANAVVVGQAGTGYGNAYATIDNAGTLTGTGGIALLSTTPNYAGFSSITNRATGTIGAISGPVGTLINAGLIDGGTRSAVDWGVGYLLFGNVTNSGTITSASTTATLANLGSSRAVANTGLIANTGTGTALAGDFMMVTNAIGGRITSGGATAIQANTSLSLTNAGTITGNVVTAAQPAYTTNSTIDSTAGTITGSVTFGAGNDTLVAGWNGNGLVTGITGAINGGSGTDTVRVRIAADTTLANAAALPTAFEQLSIAPDANVTVTLADGFAAPGPLGIAGSGTIVNRTTLTGTTQAVVANDFFSSGYPTFINAGTIRTTAGTSGVFAAALGFNVNRFENSGTIAATGDGVSFSSQGEFVNSGTITAAGTGVSLFGPSFANSGTIRSTGGIGVILSGSYGSNWTNSGLIEGATAGARVSSTLVNTGTITSAETGVQISYYGVLDNRAGGVVTGGLAGIAGTSDSLFNATIANAGTINGNVRLIGNSGSSYSGNRYFALAGGVLNGSLTLGNGDTLISEFANDDAGAFAGITGTVTASGTLLRYRVRADAAAMLDRPAGFAGVGYDLYDGATLTLTGTATQSAPTFYAAPLSLAGNGIVDVDGTITATSQPAIQVTSLAIAPGETVPTMSGLAITSRGSLTLDHPNDATYAYAAVTLGGSDSFTNAGTITVRDRATTIYSPIYAIGGGKDVVNTGTITLAAAGGVSGARSFTNSGAIVQTGAAASTAVISGVAAVTNTGTIDAAGTAILLSYGNSIVNSGRIASSGAAAIATSDYYTAYGATITNQAGGTIAGANGQAAIRISGGTLSNAGTITGSVDLGYSTYGQTYLPATYIANGGTLAGDLRFGAGDDVFVAVDDVNGVSGTIDGGEGTDTYTHARTTSGTVTLGALLPISFEREGVRALGTATVATIAAATPFAADVIVSGDGAIVNTAVLLGQVSTESTSFGQTSGSGRLASFTNSGSIALGFTGAVDSFVNAGTIGTDALGGTAVAMYQDSPLTFANSGTIASNGSANTMYLGGPGISFANSGTITNSGTGLAASLFSYYGGTIAATNSGNLSGGFDASSYSYYGPDTETPATASVSLANSGTITRADGTAVELYVYPGAAAASVSLNNSGMIEATGADGVGAIATVAGYANDAAQTINVVNSGTIRATGSGGVALLLNGDASVTATVVNASAGLIEAMGANATALLSYDAGVDLTNAGVIRGNAGRTIEADDPFADYLGTTYVAGAIQTGGSADDRIVNTGSIIGSVALGAGNDAIENRGRIEGDVFLGSGDDSFLQLASATLIGTVDGGTGTDDLIVDATGGGAVNGDQFINFERFSQIGQGSVAYSGNFRFDTIGVSLGTVTVAAGETLASNGPVTLTGSDSAETVINNGTIAGSVLLLGGNDRFVNAGQVGGAVSLGDGDDAFVEQAGSRVVGGVDGGAGDDLYTIVLAGDHAGLGARTGFERLGVTGSGTLSLTLDQGFDQIALAGTGLNLALAGYTVGAVTGSAATETLSVDGDIASVSLDAGDDSLTLGTTRAAGRYDGGAGTDTLRFGAMAPVTLAGTATGFEQVVLAGGALTVTGTLGTAGAALAFGAGDQRITVANGGTLAGTIDLGAGNDGFRLAAAGTLNGTVAGGAGTDTATIELAGNRTIGAVLTGFETLATEGAGTLSLTGTQAYDRVLASGDLTIAAGASLVAPQVVFAESNNRFTIAGTFAGSVDGGAGSDTIAVSGGSQTTPVAFGSVANVESFAMSGGFATVSGTAAFGAVDLTGGRLVGLAGSTIGASQIFVRQGATFGSAGTVNANLTVAGTLSPGASPGTMTVNGNVALQSGSVSLFEITPTVSDKLLVNGTLTIASGATLQLAPSGTLRPGTSYDLIIASGGITGSYSTIVKPDTLFGFVVQRADRIQLLGQFLGDPAFSPQVSRSIAYANATLAAVPATSTLFNALPSLLTANGASNPVAFAQITPEAYASATQIGVDNALALSGVARGAAFGTAGDDTHAYTFAQTLGGWHRLGGDPATGTAMAQSRSYGFLGGIGVGNARWSVGGFAGYLNDRQQIDALGARTKLDGVVAGVHGRYLTPGGFGVTASVLYDGGKARTDRALPGAASANGRYDLHSWVSDVSASYELDMASDWTLRPRAGVTYVRTTRDGVAETGGSPFALTVARDRHVAGFADAGLSFARPEVSTNPFRPFVSLGARYQIEGTRTDAVAGYAGGGLGLEALGAQRARLVGTAAAGIAYRLPSGLDLFSSVGSQTGRDDHQESLTAGLRLRF</sequence>
<dbReference type="InterPro" id="IPR005546">
    <property type="entry name" value="Autotransporte_beta"/>
</dbReference>
<reference evidence="3 4" key="1">
    <citation type="submission" date="2018-04" db="EMBL/GenBank/DDBJ databases">
        <title>Genomic Encyclopedia of Type Strains, Phase III (KMG-III): the genomes of soil and plant-associated and newly described type strains.</title>
        <authorList>
            <person name="Whitman W."/>
        </authorList>
    </citation>
    <scope>NUCLEOTIDE SEQUENCE [LARGE SCALE GENOMIC DNA]</scope>
    <source>
        <strain evidence="3 4">MA101b</strain>
    </source>
</reference>
<dbReference type="EMBL" id="QAOG01000008">
    <property type="protein sequence ID" value="PTQ58435.1"/>
    <property type="molecule type" value="Genomic_DNA"/>
</dbReference>
<dbReference type="PRINTS" id="PR00313">
    <property type="entry name" value="CABNDNGRPT"/>
</dbReference>
<feature type="domain" description="Autotransporter" evidence="2">
    <location>
        <begin position="2124"/>
        <end position="2401"/>
    </location>
</feature>
<dbReference type="RefSeq" id="WP_146168906.1">
    <property type="nucleotide sequence ID" value="NZ_QAOG01000008.1"/>
</dbReference>
<keyword evidence="4" id="KW-1185">Reference proteome</keyword>
<dbReference type="Gene3D" id="2.160.20.160">
    <property type="match status" value="1"/>
</dbReference>
<gene>
    <name evidence="3" type="ORF">C8J26_3736</name>
</gene>
<name>A0A2T5GGH2_9SPHN</name>
<dbReference type="PROSITE" id="PS51208">
    <property type="entry name" value="AUTOTRANSPORTER"/>
    <property type="match status" value="1"/>
</dbReference>
<comment type="caution">
    <text evidence="3">The sequence shown here is derived from an EMBL/GenBank/DDBJ whole genome shotgun (WGS) entry which is preliminary data.</text>
</comment>
<keyword evidence="1" id="KW-0732">Signal</keyword>
<dbReference type="Proteomes" id="UP000244189">
    <property type="component" value="Unassembled WGS sequence"/>
</dbReference>
<organism evidence="3 4">
    <name type="scientific">Sphingomonas aurantiaca</name>
    <dbReference type="NCBI Taxonomy" id="185949"/>
    <lineage>
        <taxon>Bacteria</taxon>
        <taxon>Pseudomonadati</taxon>
        <taxon>Pseudomonadota</taxon>
        <taxon>Alphaproteobacteria</taxon>
        <taxon>Sphingomonadales</taxon>
        <taxon>Sphingomonadaceae</taxon>
        <taxon>Sphingomonas</taxon>
    </lineage>
</organism>
<protein>
    <submittedName>
        <fullName evidence="3">Uncharacterized protein with beta-barrel porin domain</fullName>
    </submittedName>
</protein>